<dbReference type="AlphaFoldDB" id="A0A200Q6S0"/>
<organism evidence="2 3">
    <name type="scientific">Macleaya cordata</name>
    <name type="common">Five-seeded plume-poppy</name>
    <name type="synonym">Bocconia cordata</name>
    <dbReference type="NCBI Taxonomy" id="56857"/>
    <lineage>
        <taxon>Eukaryota</taxon>
        <taxon>Viridiplantae</taxon>
        <taxon>Streptophyta</taxon>
        <taxon>Embryophyta</taxon>
        <taxon>Tracheophyta</taxon>
        <taxon>Spermatophyta</taxon>
        <taxon>Magnoliopsida</taxon>
        <taxon>Ranunculales</taxon>
        <taxon>Papaveraceae</taxon>
        <taxon>Papaveroideae</taxon>
        <taxon>Macleaya</taxon>
    </lineage>
</organism>
<keyword evidence="3" id="KW-1185">Reference proteome</keyword>
<evidence type="ECO:0000313" key="3">
    <source>
        <dbReference type="Proteomes" id="UP000195402"/>
    </source>
</evidence>
<dbReference type="EMBL" id="MVGT01002944">
    <property type="protein sequence ID" value="OVA06124.1"/>
    <property type="molecule type" value="Genomic_DNA"/>
</dbReference>
<accession>A0A200Q6S0</accession>
<dbReference type="Proteomes" id="UP000195402">
    <property type="component" value="Unassembled WGS sequence"/>
</dbReference>
<sequence length="268" mass="29317">MGGRRMIWSVEQVEVAASGAAVLRTKKGRQSYEIRTVFNSLFIHEGIAKNARRGAFGAPKLFGAPNSTLMNIECDLMIDDMSNMKIYGGELHSLLKEAGTLHEIKPDLTWPGWTRVGCAELEAYHPTNPTKKHPTPTTITISISILHHCQPSLPSPTKKPSSTTPPPPPSPSSSHRPPPPLHRFHQPPTPPLPPTPREVGGLDFFFPDRREDDDGGGGGVVEMGLEDCNPLVPGRAIPENSGKYRVPKAVAFLKLDEMLQEHEHSIGI</sequence>
<dbReference type="InParanoid" id="A0A200Q6S0"/>
<reference evidence="2 3" key="1">
    <citation type="journal article" date="2017" name="Mol. Plant">
        <title>The Genome of Medicinal Plant Macleaya cordata Provides New Insights into Benzylisoquinoline Alkaloids Metabolism.</title>
        <authorList>
            <person name="Liu X."/>
            <person name="Liu Y."/>
            <person name="Huang P."/>
            <person name="Ma Y."/>
            <person name="Qing Z."/>
            <person name="Tang Q."/>
            <person name="Cao H."/>
            <person name="Cheng P."/>
            <person name="Zheng Y."/>
            <person name="Yuan Z."/>
            <person name="Zhou Y."/>
            <person name="Liu J."/>
            <person name="Tang Z."/>
            <person name="Zhuo Y."/>
            <person name="Zhang Y."/>
            <person name="Yu L."/>
            <person name="Huang J."/>
            <person name="Yang P."/>
            <person name="Peng Q."/>
            <person name="Zhang J."/>
            <person name="Jiang W."/>
            <person name="Zhang Z."/>
            <person name="Lin K."/>
            <person name="Ro D.K."/>
            <person name="Chen X."/>
            <person name="Xiong X."/>
            <person name="Shang Y."/>
            <person name="Huang S."/>
            <person name="Zeng J."/>
        </authorList>
    </citation>
    <scope>NUCLEOTIDE SEQUENCE [LARGE SCALE GENOMIC DNA]</scope>
    <source>
        <strain evidence="3">cv. BLH2017</strain>
        <tissue evidence="2">Root</tissue>
    </source>
</reference>
<name>A0A200Q6S0_MACCD</name>
<gene>
    <name evidence="2" type="ORF">BVC80_1639g9</name>
</gene>
<feature type="region of interest" description="Disordered" evidence="1">
    <location>
        <begin position="150"/>
        <end position="224"/>
    </location>
</feature>
<comment type="caution">
    <text evidence="2">The sequence shown here is derived from an EMBL/GenBank/DDBJ whole genome shotgun (WGS) entry which is preliminary data.</text>
</comment>
<feature type="compositionally biased region" description="Pro residues" evidence="1">
    <location>
        <begin position="163"/>
        <end position="196"/>
    </location>
</feature>
<evidence type="ECO:0000256" key="1">
    <source>
        <dbReference type="SAM" id="MobiDB-lite"/>
    </source>
</evidence>
<evidence type="ECO:0000313" key="2">
    <source>
        <dbReference type="EMBL" id="OVA06124.1"/>
    </source>
</evidence>
<feature type="compositionally biased region" description="Low complexity" evidence="1">
    <location>
        <begin position="150"/>
        <end position="162"/>
    </location>
</feature>
<proteinExistence type="predicted"/>
<protein>
    <submittedName>
        <fullName evidence="2">Uncharacterized protein</fullName>
    </submittedName>
</protein>